<evidence type="ECO:0000313" key="2">
    <source>
        <dbReference type="Proteomes" id="UP000814176"/>
    </source>
</evidence>
<evidence type="ECO:0008006" key="3">
    <source>
        <dbReference type="Google" id="ProtNLM"/>
    </source>
</evidence>
<comment type="caution">
    <text evidence="1">The sequence shown here is derived from an EMBL/GenBank/DDBJ whole genome shotgun (WGS) entry which is preliminary data.</text>
</comment>
<dbReference type="GeneID" id="71999794"/>
<evidence type="ECO:0000313" key="1">
    <source>
        <dbReference type="EMBL" id="KAH9839451.1"/>
    </source>
</evidence>
<dbReference type="EMBL" id="JADCUA010000006">
    <property type="protein sequence ID" value="KAH9839451.1"/>
    <property type="molecule type" value="Genomic_DNA"/>
</dbReference>
<protein>
    <recommendedName>
        <fullName evidence="3">PPPDE domain-containing protein</fullName>
    </recommendedName>
</protein>
<dbReference type="RefSeq" id="XP_047781206.1">
    <property type="nucleotide sequence ID" value="XM_047919062.1"/>
</dbReference>
<reference evidence="1 2" key="1">
    <citation type="journal article" date="2021" name="Environ. Microbiol.">
        <title>Gene family expansions and transcriptome signatures uncover fungal adaptations to wood decay.</title>
        <authorList>
            <person name="Hage H."/>
            <person name="Miyauchi S."/>
            <person name="Viragh M."/>
            <person name="Drula E."/>
            <person name="Min B."/>
            <person name="Chaduli D."/>
            <person name="Navarro D."/>
            <person name="Favel A."/>
            <person name="Norest M."/>
            <person name="Lesage-Meessen L."/>
            <person name="Balint B."/>
            <person name="Merenyi Z."/>
            <person name="de Eugenio L."/>
            <person name="Morin E."/>
            <person name="Martinez A.T."/>
            <person name="Baldrian P."/>
            <person name="Stursova M."/>
            <person name="Martinez M.J."/>
            <person name="Novotny C."/>
            <person name="Magnuson J.K."/>
            <person name="Spatafora J.W."/>
            <person name="Maurice S."/>
            <person name="Pangilinan J."/>
            <person name="Andreopoulos W."/>
            <person name="LaButti K."/>
            <person name="Hundley H."/>
            <person name="Na H."/>
            <person name="Kuo A."/>
            <person name="Barry K."/>
            <person name="Lipzen A."/>
            <person name="Henrissat B."/>
            <person name="Riley R."/>
            <person name="Ahrendt S."/>
            <person name="Nagy L.G."/>
            <person name="Grigoriev I.V."/>
            <person name="Martin F."/>
            <person name="Rosso M.N."/>
        </authorList>
    </citation>
    <scope>NUCLEOTIDE SEQUENCE [LARGE SCALE GENOMIC DNA]</scope>
    <source>
        <strain evidence="1 2">CIRM-BRFM 1785</strain>
    </source>
</reference>
<accession>A0ABQ8KNQ9</accession>
<proteinExistence type="predicted"/>
<organism evidence="1 2">
    <name type="scientific">Rhodofomes roseus</name>
    <dbReference type="NCBI Taxonomy" id="34475"/>
    <lineage>
        <taxon>Eukaryota</taxon>
        <taxon>Fungi</taxon>
        <taxon>Dikarya</taxon>
        <taxon>Basidiomycota</taxon>
        <taxon>Agaricomycotina</taxon>
        <taxon>Agaricomycetes</taxon>
        <taxon>Polyporales</taxon>
        <taxon>Rhodofomes</taxon>
    </lineage>
</organism>
<gene>
    <name evidence="1" type="ORF">C8Q71DRAFT_512768</name>
</gene>
<keyword evidence="2" id="KW-1185">Reference proteome</keyword>
<sequence length="270" mass="30182">MIKTEHRYAPSTLASILQIGIDKPCLVIDFAHAVHNSSDSIRASPVFAMESFQNSDPTTGLYKATFGHIVHQFIMITVHLRTDQSGQPLWTYLRIDFEDISHRYPQGCQTITLSDDHEGLRRRSDGIGRVEGLHQPVENGPSLDGIASLLEVVHRRTPGGYNCFARNCLWLTENLLLSTALKYSQHWLAGFVKPEALRRYAERRGDAVACVTGMLYHDPITQTLAGIGVSAWRGVAAFFTHAGPNRVESHDEDVRLILEEWMPCVTAGFI</sequence>
<name>A0ABQ8KNQ9_9APHY</name>
<dbReference type="Proteomes" id="UP000814176">
    <property type="component" value="Unassembled WGS sequence"/>
</dbReference>